<dbReference type="Pfam" id="PF00535">
    <property type="entry name" value="Glycos_transf_2"/>
    <property type="match status" value="1"/>
</dbReference>
<dbReference type="PANTHER" id="PTHR22916:SF56">
    <property type="entry name" value="GLYCOSYL TRANSFERASE"/>
    <property type="match status" value="1"/>
</dbReference>
<dbReference type="Gene3D" id="3.90.550.10">
    <property type="entry name" value="Spore Coat Polysaccharide Biosynthesis Protein SpsA, Chain A"/>
    <property type="match status" value="1"/>
</dbReference>
<evidence type="ECO:0000259" key="2">
    <source>
        <dbReference type="Pfam" id="PF00535"/>
    </source>
</evidence>
<evidence type="ECO:0000256" key="1">
    <source>
        <dbReference type="SAM" id="MobiDB-lite"/>
    </source>
</evidence>
<accession>A0ABT9N0Y2</accession>
<sequence>MSELASESSAQQGPRRGRESGSRRPVKVTLGFTTYNVERYLPLAFESVLAQDFTDFEVVVCDNRSTDRTWEICQEYAARDPRFRIHRNDENLGEAGNFARVVSLARGEYFRLTAHDDLMAPSLLRECVAVLDADPGVVCAYPQTVIIDADGNRVSDWDDRLDLTDPSPVRRLAHFAQRWSLLNELFGVIRTGALRNTRLLGQYLSSDARIVAELVLQGRFQVVPARLFYRRMHPAMTFGGDRTDVLAHHEPRLAMKARKAARRAKPGADHQVLIADVMRTFLATADQPLATRLRSAATFGAVAESRRARIRLGKLRRRVTGGVLEKPPWENADGSLKKESS</sequence>
<gene>
    <name evidence="3" type="ORF">J2S43_005869</name>
</gene>
<keyword evidence="4" id="KW-1185">Reference proteome</keyword>
<dbReference type="InterPro" id="IPR029044">
    <property type="entry name" value="Nucleotide-diphossugar_trans"/>
</dbReference>
<dbReference type="CDD" id="cd00761">
    <property type="entry name" value="Glyco_tranf_GTA_type"/>
    <property type="match status" value="1"/>
</dbReference>
<protein>
    <submittedName>
        <fullName evidence="3">Glycosyltransferase involved in cell wall biosynthesis</fullName>
    </submittedName>
</protein>
<dbReference type="PANTHER" id="PTHR22916">
    <property type="entry name" value="GLYCOSYLTRANSFERASE"/>
    <property type="match status" value="1"/>
</dbReference>
<feature type="region of interest" description="Disordered" evidence="1">
    <location>
        <begin position="1"/>
        <end position="24"/>
    </location>
</feature>
<dbReference type="SUPFAM" id="SSF53448">
    <property type="entry name" value="Nucleotide-diphospho-sugar transferases"/>
    <property type="match status" value="1"/>
</dbReference>
<dbReference type="InterPro" id="IPR001173">
    <property type="entry name" value="Glyco_trans_2-like"/>
</dbReference>
<dbReference type="Proteomes" id="UP001240984">
    <property type="component" value="Unassembled WGS sequence"/>
</dbReference>
<evidence type="ECO:0000313" key="3">
    <source>
        <dbReference type="EMBL" id="MDP9797357.1"/>
    </source>
</evidence>
<evidence type="ECO:0000313" key="4">
    <source>
        <dbReference type="Proteomes" id="UP001240984"/>
    </source>
</evidence>
<feature type="domain" description="Glycosyltransferase 2-like" evidence="2">
    <location>
        <begin position="33"/>
        <end position="187"/>
    </location>
</feature>
<reference evidence="3 4" key="1">
    <citation type="submission" date="2023-07" db="EMBL/GenBank/DDBJ databases">
        <title>Sequencing the genomes of 1000 actinobacteria strains.</title>
        <authorList>
            <person name="Klenk H.-P."/>
        </authorList>
    </citation>
    <scope>NUCLEOTIDE SEQUENCE [LARGE SCALE GENOMIC DNA]</scope>
    <source>
        <strain evidence="3 4">DSM 44710</strain>
    </source>
</reference>
<feature type="compositionally biased region" description="Polar residues" evidence="1">
    <location>
        <begin position="1"/>
        <end position="12"/>
    </location>
</feature>
<proteinExistence type="predicted"/>
<name>A0ABT9N0Y2_9ACTN</name>
<comment type="caution">
    <text evidence="3">The sequence shown here is derived from an EMBL/GenBank/DDBJ whole genome shotgun (WGS) entry which is preliminary data.</text>
</comment>
<organism evidence="3 4">
    <name type="scientific">Catenuloplanes nepalensis</name>
    <dbReference type="NCBI Taxonomy" id="587533"/>
    <lineage>
        <taxon>Bacteria</taxon>
        <taxon>Bacillati</taxon>
        <taxon>Actinomycetota</taxon>
        <taxon>Actinomycetes</taxon>
        <taxon>Micromonosporales</taxon>
        <taxon>Micromonosporaceae</taxon>
        <taxon>Catenuloplanes</taxon>
    </lineage>
</organism>
<dbReference type="RefSeq" id="WP_306834631.1">
    <property type="nucleotide sequence ID" value="NZ_JAUSRA010000001.1"/>
</dbReference>
<dbReference type="EMBL" id="JAUSRA010000001">
    <property type="protein sequence ID" value="MDP9797357.1"/>
    <property type="molecule type" value="Genomic_DNA"/>
</dbReference>